<evidence type="ECO:0000313" key="2">
    <source>
        <dbReference type="Proteomes" id="UP001549313"/>
    </source>
</evidence>
<comment type="caution">
    <text evidence="1">The sequence shown here is derived from an EMBL/GenBank/DDBJ whole genome shotgun (WGS) entry which is preliminary data.</text>
</comment>
<proteinExistence type="predicted"/>
<accession>A0ABV2RDY2</accession>
<name>A0ABV2RDY2_9CAUL</name>
<organism evidence="1 2">
    <name type="scientific">Brevundimonas faecalis</name>
    <dbReference type="NCBI Taxonomy" id="947378"/>
    <lineage>
        <taxon>Bacteria</taxon>
        <taxon>Pseudomonadati</taxon>
        <taxon>Pseudomonadota</taxon>
        <taxon>Alphaproteobacteria</taxon>
        <taxon>Caulobacterales</taxon>
        <taxon>Caulobacteraceae</taxon>
        <taxon>Brevundimonas</taxon>
    </lineage>
</organism>
<dbReference type="Proteomes" id="UP001549313">
    <property type="component" value="Unassembled WGS sequence"/>
</dbReference>
<dbReference type="EMBL" id="JBEPTF010000004">
    <property type="protein sequence ID" value="MET4684800.1"/>
    <property type="molecule type" value="Genomic_DNA"/>
</dbReference>
<protein>
    <submittedName>
        <fullName evidence="1">Uncharacterized protein</fullName>
    </submittedName>
</protein>
<dbReference type="RefSeq" id="WP_354089768.1">
    <property type="nucleotide sequence ID" value="NZ_JBEPTF010000004.1"/>
</dbReference>
<evidence type="ECO:0000313" key="1">
    <source>
        <dbReference type="EMBL" id="MET4684800.1"/>
    </source>
</evidence>
<keyword evidence="2" id="KW-1185">Reference proteome</keyword>
<gene>
    <name evidence="1" type="ORF">ABIE19_002749</name>
</gene>
<sequence>MKNIQVIDGAINASYSIFAATDEEFSAIFPGKGQDIEFSEDFFRRAKSETATAIMARI</sequence>
<reference evidence="1 2" key="1">
    <citation type="submission" date="2024-06" db="EMBL/GenBank/DDBJ databases">
        <title>Sorghum-associated microbial communities from plants grown in Nebraska, USA.</title>
        <authorList>
            <person name="Schachtman D."/>
        </authorList>
    </citation>
    <scope>NUCLEOTIDE SEQUENCE [LARGE SCALE GENOMIC DNA]</scope>
    <source>
        <strain evidence="1 2">2814</strain>
    </source>
</reference>